<name>A0A3P3T9X6_9BACL</name>
<dbReference type="OrthoDB" id="9803733at2"/>
<accession>A0A3P3T9X6</accession>
<dbReference type="EMBL" id="RRCN01000002">
    <property type="protein sequence ID" value="RRJ54841.1"/>
    <property type="molecule type" value="Genomic_DNA"/>
</dbReference>
<reference evidence="1 2" key="1">
    <citation type="submission" date="2018-11" db="EMBL/GenBank/DDBJ databases">
        <title>Genome sequencing of Paenibacillus sp. KCOM 3021 (= ChDC PVNT-B20).</title>
        <authorList>
            <person name="Kook J.-K."/>
            <person name="Park S.-N."/>
            <person name="Lim Y.K."/>
        </authorList>
    </citation>
    <scope>NUCLEOTIDE SEQUENCE [LARGE SCALE GENOMIC DNA]</scope>
    <source>
        <strain evidence="1 2">KCOM 3021</strain>
    </source>
</reference>
<evidence type="ECO:0000313" key="2">
    <source>
        <dbReference type="Proteomes" id="UP000267017"/>
    </source>
</evidence>
<comment type="caution">
    <text evidence="1">The sequence shown here is derived from an EMBL/GenBank/DDBJ whole genome shotgun (WGS) entry which is preliminary data.</text>
</comment>
<sequence>MYLIQGRKKFISLDEAKAKLDLEGGRVAIIGEKRVATIRPQIVQNFPGTLEQLYDLGLKLGGYPVEVYLKSKVQFDEQDSLKELFLARTFAYLDWLWEQKYEAITSDLISYLTQIIRQSNLVEDLAEYESVEQLLQVFKTNTLRDGNFTVVPATDAMKDRMEHEVLSHVGAALSKHLLSSMQKELNAWINDPYSPFFKEPLDFDEISYTKCYQILRKHPDIQKVHNDFISKMERDFLQMKPLFLLMKPNKEPAFNRRESTLEDLFRDSNEGGPKNIFGHLTEQQKQTMLQLYFAKYNPIKLIHEAMVSASFSEHLLVEDEGEIGEEMKEYLSIFLNELGDLQKLENIFLSHPLFAAELVHELISKHFEEDAVEKPDHDELFDIDEDVDKGLGELIIEDYKRFFNENILRNTNLSLSEKGLLAYAYFVNGGYIDLDEIEDVSVHSKQAFRKSVNHLLELGLLSVKKEYGNLLVMDFDEPENNNIVLVDSYDPFVGFLSDTQLSWEAKGINTWIELNGMENPEDLVMWSTDKITTLKKSFKELHEVGILLTKEEFEDIQAFFEEKSVLVKKQIKEKISLWYDEHLKSSLQVLLQSNHPPIDFLNAKIPAQNNMMAVQIATIANDAEMVRSLLKLEGIVLPLKVDSLDDMGEMHPLLLAIEMDNPELLPVFFELSSVLDNQYLVGETFTLLIKRKGPLSCLREGIKLLEGAEYRQDLLNWLLVTCVLKMQQDYAEALLEAGASPEEPIINGGETALGLAEKHGLHVFLDLFRRYKEK</sequence>
<dbReference type="AlphaFoldDB" id="A0A3P3T9X6"/>
<gene>
    <name evidence="1" type="ORF">EHV15_35295</name>
</gene>
<dbReference type="SUPFAM" id="SSF48403">
    <property type="entry name" value="Ankyrin repeat"/>
    <property type="match status" value="1"/>
</dbReference>
<dbReference type="Proteomes" id="UP000267017">
    <property type="component" value="Unassembled WGS sequence"/>
</dbReference>
<dbReference type="Gene3D" id="1.25.40.20">
    <property type="entry name" value="Ankyrin repeat-containing domain"/>
    <property type="match status" value="1"/>
</dbReference>
<organism evidence="1 2">
    <name type="scientific">Paenibacillus oralis</name>
    <dbReference type="NCBI Taxonomy" id="2490856"/>
    <lineage>
        <taxon>Bacteria</taxon>
        <taxon>Bacillati</taxon>
        <taxon>Bacillota</taxon>
        <taxon>Bacilli</taxon>
        <taxon>Bacillales</taxon>
        <taxon>Paenibacillaceae</taxon>
        <taxon>Paenibacillus</taxon>
    </lineage>
</organism>
<dbReference type="InterPro" id="IPR036770">
    <property type="entry name" value="Ankyrin_rpt-contain_sf"/>
</dbReference>
<evidence type="ECO:0008006" key="3">
    <source>
        <dbReference type="Google" id="ProtNLM"/>
    </source>
</evidence>
<dbReference type="RefSeq" id="WP_128635925.1">
    <property type="nucleotide sequence ID" value="NZ_RRCN01000002.1"/>
</dbReference>
<keyword evidence="2" id="KW-1185">Reference proteome</keyword>
<proteinExistence type="predicted"/>
<protein>
    <recommendedName>
        <fullName evidence="3">Ankyrin repeat domain-containing protein</fullName>
    </recommendedName>
</protein>
<evidence type="ECO:0000313" key="1">
    <source>
        <dbReference type="EMBL" id="RRJ54841.1"/>
    </source>
</evidence>